<protein>
    <submittedName>
        <fullName evidence="1">Bgt-20835</fullName>
    </submittedName>
</protein>
<evidence type="ECO:0000313" key="2">
    <source>
        <dbReference type="Proteomes" id="UP000324639"/>
    </source>
</evidence>
<name>A0A9X9PSV8_BLUGR</name>
<organism evidence="1 2">
    <name type="scientific">Blumeria graminis f. sp. tritici</name>
    <dbReference type="NCBI Taxonomy" id="62690"/>
    <lineage>
        <taxon>Eukaryota</taxon>
        <taxon>Fungi</taxon>
        <taxon>Dikarya</taxon>
        <taxon>Ascomycota</taxon>
        <taxon>Pezizomycotina</taxon>
        <taxon>Leotiomycetes</taxon>
        <taxon>Erysiphales</taxon>
        <taxon>Erysiphaceae</taxon>
        <taxon>Blumeria</taxon>
    </lineage>
</organism>
<gene>
    <name evidence="1" type="ORF">BGT96224V316_LOCUS2583</name>
</gene>
<evidence type="ECO:0000313" key="1">
    <source>
        <dbReference type="EMBL" id="VCU41342.1"/>
    </source>
</evidence>
<dbReference type="AlphaFoldDB" id="A0A9X9PSV8"/>
<accession>A0A9X9PSV8</accession>
<dbReference type="Proteomes" id="UP000324639">
    <property type="component" value="Chromosome Bgt_-04"/>
</dbReference>
<dbReference type="EMBL" id="LR026987">
    <property type="protein sequence ID" value="VCU41342.1"/>
    <property type="molecule type" value="Genomic_DNA"/>
</dbReference>
<sequence>MLEIQRGSNIPVVELADLRRIICVDKHTLQWYLRTKSASGVFPKSKESYIFTIYHFIFSDFTGDEGHLCL</sequence>
<proteinExistence type="predicted"/>
<reference evidence="1 2" key="1">
    <citation type="submission" date="2018-08" db="EMBL/GenBank/DDBJ databases">
        <authorList>
            <person name="Muller C M."/>
        </authorList>
    </citation>
    <scope>NUCLEOTIDE SEQUENCE [LARGE SCALE GENOMIC DNA]</scope>
</reference>
<keyword evidence="2" id="KW-1185">Reference proteome</keyword>